<dbReference type="GO" id="GO:0003755">
    <property type="term" value="F:peptidyl-prolyl cis-trans isomerase activity"/>
    <property type="evidence" value="ECO:0007669"/>
    <property type="project" value="UniProtKB-KW"/>
</dbReference>
<dbReference type="SUPFAM" id="SSF54534">
    <property type="entry name" value="FKBP-like"/>
    <property type="match status" value="1"/>
</dbReference>
<sequence length="520" mass="57622">MSASREKKLRQDQTASGYVDPKAEKELEEKKAEKRSNVLYSVIAVLFVLVVAASFLWRSNVISRNATALTIDGETYSAAEVNFYYQNVYRGFLQSNSYFISYLGLDTNASLKSQTVNATAASMMGVEEGSSWHDYIMDNTVKQMTMVQRGLKQAQEEGYQFPASVQEQYEDSLNSLKTSAESTGMSVKAYLQRNLGAIMTEKVYNQQVLRMLQYQAYAQSYSDSLTYTDAELEAAYQADPKTYDKAAWEYVVVSGAADSTTDADGNTVQATDEEQAAAKETAKATAEEILAAYNSGKSLESIAGNYEKATYYNTTDATYYDGVVGNWLFDDARKDGDTEILEVGTNYYVGLFHSRGREEYKTVDIRHILITPETGTKAQGDEGYEDEQTQLKAAARTKAEEILAQWKSGEATEDSFAQLALENSADGSKYDGGLYTRVTKGWAVEEFNDWCFDASRKDGDTGIVDTTYGSHVMYFVGYDLPAWAASVTSDLQEKAASEWSTALSENADVQQSDFGMKFVG</sequence>
<proteinExistence type="predicted"/>
<dbReference type="InterPro" id="IPR046357">
    <property type="entry name" value="PPIase_dom_sf"/>
</dbReference>
<keyword evidence="3" id="KW-0812">Transmembrane</keyword>
<evidence type="ECO:0000256" key="1">
    <source>
        <dbReference type="PROSITE-ProRule" id="PRU00278"/>
    </source>
</evidence>
<keyword evidence="3" id="KW-0472">Membrane</keyword>
<dbReference type="InterPro" id="IPR000297">
    <property type="entry name" value="PPIase_PpiC"/>
</dbReference>
<evidence type="ECO:0000313" key="6">
    <source>
        <dbReference type="Proteomes" id="UP000620327"/>
    </source>
</evidence>
<evidence type="ECO:0000313" key="5">
    <source>
        <dbReference type="EMBL" id="MBC5770844.1"/>
    </source>
</evidence>
<keyword evidence="1" id="KW-0697">Rotamase</keyword>
<keyword evidence="1 5" id="KW-0413">Isomerase</keyword>
<evidence type="ECO:0000259" key="4">
    <source>
        <dbReference type="PROSITE" id="PS50198"/>
    </source>
</evidence>
<keyword evidence="3" id="KW-1133">Transmembrane helix</keyword>
<keyword evidence="6" id="KW-1185">Reference proteome</keyword>
<organism evidence="5 6">
    <name type="scientific">Dysosmobacter segnis</name>
    <dbReference type="NCBI Taxonomy" id="2763042"/>
    <lineage>
        <taxon>Bacteria</taxon>
        <taxon>Bacillati</taxon>
        <taxon>Bacillota</taxon>
        <taxon>Clostridia</taxon>
        <taxon>Eubacteriales</taxon>
        <taxon>Oscillospiraceae</taxon>
        <taxon>Dysosmobacter</taxon>
    </lineage>
</organism>
<evidence type="ECO:0000256" key="2">
    <source>
        <dbReference type="SAM" id="MobiDB-lite"/>
    </source>
</evidence>
<evidence type="ECO:0000256" key="3">
    <source>
        <dbReference type="SAM" id="Phobius"/>
    </source>
</evidence>
<dbReference type="Gene3D" id="3.10.50.40">
    <property type="match status" value="1"/>
</dbReference>
<feature type="region of interest" description="Disordered" evidence="2">
    <location>
        <begin position="1"/>
        <end position="22"/>
    </location>
</feature>
<dbReference type="Pfam" id="PF13616">
    <property type="entry name" value="Rotamase_3"/>
    <property type="match status" value="1"/>
</dbReference>
<feature type="domain" description="PpiC" evidence="4">
    <location>
        <begin position="360"/>
        <end position="477"/>
    </location>
</feature>
<gene>
    <name evidence="5" type="ORF">H8Z83_11030</name>
</gene>
<dbReference type="Proteomes" id="UP000620327">
    <property type="component" value="Unassembled WGS sequence"/>
</dbReference>
<name>A0A923MJV4_9FIRM</name>
<accession>A0A923MJV4</accession>
<dbReference type="AlphaFoldDB" id="A0A923MJV4"/>
<comment type="caution">
    <text evidence="5">The sequence shown here is derived from an EMBL/GenBank/DDBJ whole genome shotgun (WGS) entry which is preliminary data.</text>
</comment>
<dbReference type="RefSeq" id="WP_187015075.1">
    <property type="nucleotide sequence ID" value="NZ_JACOQI010000010.1"/>
</dbReference>
<protein>
    <submittedName>
        <fullName evidence="5">Peptidylprolyl isomerase</fullName>
    </submittedName>
</protein>
<feature type="transmembrane region" description="Helical" evidence="3">
    <location>
        <begin position="38"/>
        <end position="57"/>
    </location>
</feature>
<dbReference type="PROSITE" id="PS50198">
    <property type="entry name" value="PPIC_PPIASE_2"/>
    <property type="match status" value="1"/>
</dbReference>
<feature type="compositionally biased region" description="Basic and acidic residues" evidence="2">
    <location>
        <begin position="1"/>
        <end position="11"/>
    </location>
</feature>
<reference evidence="5" key="1">
    <citation type="submission" date="2020-08" db="EMBL/GenBank/DDBJ databases">
        <title>Genome public.</title>
        <authorList>
            <person name="Liu C."/>
            <person name="Sun Q."/>
        </authorList>
    </citation>
    <scope>NUCLEOTIDE SEQUENCE</scope>
    <source>
        <strain evidence="5">BX15</strain>
    </source>
</reference>
<dbReference type="EMBL" id="JACOQI010000010">
    <property type="protein sequence ID" value="MBC5770844.1"/>
    <property type="molecule type" value="Genomic_DNA"/>
</dbReference>